<keyword evidence="3" id="KW-1185">Reference proteome</keyword>
<comment type="caution">
    <text evidence="2">The sequence shown here is derived from an EMBL/GenBank/DDBJ whole genome shotgun (WGS) entry which is preliminary data.</text>
</comment>
<feature type="transmembrane region" description="Helical" evidence="1">
    <location>
        <begin position="261"/>
        <end position="278"/>
    </location>
</feature>
<dbReference type="InterPro" id="IPR016833">
    <property type="entry name" value="Put_Na-Bile_cotransptr"/>
</dbReference>
<dbReference type="RefSeq" id="XP_066614974.1">
    <property type="nucleotide sequence ID" value="XM_066756197.1"/>
</dbReference>
<dbReference type="PIRSF" id="PIRSF026166">
    <property type="entry name" value="UCP026166"/>
    <property type="match status" value="1"/>
</dbReference>
<feature type="transmembrane region" description="Helical" evidence="1">
    <location>
        <begin position="81"/>
        <end position="101"/>
    </location>
</feature>
<keyword evidence="1" id="KW-1133">Transmembrane helix</keyword>
<dbReference type="Proteomes" id="UP000054399">
    <property type="component" value="Unassembled WGS sequence"/>
</dbReference>
<dbReference type="InterPro" id="IPR038770">
    <property type="entry name" value="Na+/solute_symporter_sf"/>
</dbReference>
<feature type="transmembrane region" description="Helical" evidence="1">
    <location>
        <begin position="290"/>
        <end position="316"/>
    </location>
</feature>
<dbReference type="PANTHER" id="PTHR18640">
    <property type="entry name" value="SOLUTE CARRIER FAMILY 10 MEMBER 7"/>
    <property type="match status" value="1"/>
</dbReference>
<dbReference type="Gene3D" id="1.20.1530.20">
    <property type="match status" value="1"/>
</dbReference>
<dbReference type="EMBL" id="ATAM02000003">
    <property type="protein sequence ID" value="KAL0252254.1"/>
    <property type="molecule type" value="Genomic_DNA"/>
</dbReference>
<keyword evidence="1" id="KW-0472">Membrane</keyword>
<accession>A0ABR3BV30</accession>
<reference evidence="2 3" key="2">
    <citation type="submission" date="2024-01" db="EMBL/GenBank/DDBJ databases">
        <title>Comparative genomics of Cryptococcus and Kwoniella reveals pathogenesis evolution and contrasting modes of karyotype evolution via chromosome fusion or intercentromeric recombination.</title>
        <authorList>
            <person name="Coelho M.A."/>
            <person name="David-Palma M."/>
            <person name="Shea T."/>
            <person name="Bowers K."/>
            <person name="Mcginley-Smith S."/>
            <person name="Mohammad A.W."/>
            <person name="Gnirke A."/>
            <person name="Yurkov A.M."/>
            <person name="Nowrousian M."/>
            <person name="Sun S."/>
            <person name="Cuomo C.A."/>
            <person name="Heitman J."/>
        </authorList>
    </citation>
    <scope>NUCLEOTIDE SEQUENCE [LARGE SCALE GENOMIC DNA]</scope>
    <source>
        <strain evidence="2 3">IND107</strain>
    </source>
</reference>
<name>A0ABR3BV30_9TREE</name>
<gene>
    <name evidence="2" type="ORF">I308_101643</name>
</gene>
<feature type="transmembrane region" description="Helical" evidence="1">
    <location>
        <begin position="143"/>
        <end position="162"/>
    </location>
</feature>
<sequence length="428" mass="46912">MPSLATAESVNRHAAPITASAYAGGENVEKKRPWYHPSMILDFLIGNWFLIGIGVVIVLAWRFPHVAADGGVIRSQYSITYGVIAAIFLITGFTLSTPALFHQLANWRLHLFTQIFSFLFFSAIVFAIVNCVRASGNEAIDKYVLAGMVVMSVMPTTVASNITMTRSAGGSTEAATMEVCVGNLLGTFITPLLCEMFFSSSAWSYGVPIAKGGYEGSQGLKEIYRQLAKQLGLTLFVPLFVGQVILNIFPRQTRWVAATFRLPKVSTFLLLLLIWSVFSTQFQAGAFESISHISVIFLCFVNFGLYVVFTGICLYFTRLPFLPENFGDRPSSGVSRRDLEGQAIDGGVHAGVNTEEETEDGGRRTMKKPFWERFVSGLRFDKKEATAICFCAAAKGMVVGSPTLSILYGGFPARERAILSIPLVLYQA</sequence>
<feature type="transmembrane region" description="Helical" evidence="1">
    <location>
        <begin position="107"/>
        <end position="131"/>
    </location>
</feature>
<protein>
    <recommendedName>
        <fullName evidence="4">Sodium/bile acid cotransporter 7-B/bile acid cotransporter 7-B</fullName>
    </recommendedName>
</protein>
<dbReference type="PANTHER" id="PTHR18640:SF5">
    <property type="entry name" value="SODIUM_BILE ACID COTRANSPORTER 7"/>
    <property type="match status" value="1"/>
</dbReference>
<evidence type="ECO:0008006" key="4">
    <source>
        <dbReference type="Google" id="ProtNLM"/>
    </source>
</evidence>
<keyword evidence="1" id="KW-0812">Transmembrane</keyword>
<reference evidence="3" key="1">
    <citation type="submission" date="2015-01" db="EMBL/GenBank/DDBJ databases">
        <title>The Genome Sequence of Cryptococcus gattii MMRL2647.</title>
        <authorList>
            <consortium name="The Broad Institute Genomics Platform"/>
            <person name="Cuomo C."/>
            <person name="Litvintseva A."/>
            <person name="Chen Y."/>
            <person name="Heitman J."/>
            <person name="Sun S."/>
            <person name="Springer D."/>
            <person name="Dromer F."/>
            <person name="Young S."/>
            <person name="Zeng Q."/>
            <person name="Gargeya S."/>
            <person name="Abouelleil A."/>
            <person name="Alvarado L."/>
            <person name="Chapman S.B."/>
            <person name="Gainer-Dewar J."/>
            <person name="Goldberg J."/>
            <person name="Griggs A."/>
            <person name="Gujja S."/>
            <person name="Hansen M."/>
            <person name="Howarth C."/>
            <person name="Imamovic A."/>
            <person name="Larimer J."/>
            <person name="Murphy C."/>
            <person name="Naylor J."/>
            <person name="Pearson M."/>
            <person name="Priest M."/>
            <person name="Roberts A."/>
            <person name="Saif S."/>
            <person name="Shea T."/>
            <person name="Sykes S."/>
            <person name="Wortman J."/>
            <person name="Nusbaum C."/>
            <person name="Birren B."/>
        </authorList>
    </citation>
    <scope>NUCLEOTIDE SEQUENCE [LARGE SCALE GENOMIC DNA]</scope>
    <source>
        <strain evidence="3">IND107</strain>
    </source>
</reference>
<evidence type="ECO:0000256" key="1">
    <source>
        <dbReference type="SAM" id="Phobius"/>
    </source>
</evidence>
<feature type="transmembrane region" description="Helical" evidence="1">
    <location>
        <begin position="231"/>
        <end position="249"/>
    </location>
</feature>
<feature type="transmembrane region" description="Helical" evidence="1">
    <location>
        <begin position="39"/>
        <end position="61"/>
    </location>
</feature>
<proteinExistence type="predicted"/>
<evidence type="ECO:0000313" key="2">
    <source>
        <dbReference type="EMBL" id="KAL0252254.1"/>
    </source>
</evidence>
<dbReference type="Pfam" id="PF13593">
    <property type="entry name" value="SBF_like"/>
    <property type="match status" value="1"/>
</dbReference>
<organism evidence="2 3">
    <name type="scientific">Cryptococcus tetragattii IND107</name>
    <dbReference type="NCBI Taxonomy" id="1296105"/>
    <lineage>
        <taxon>Eukaryota</taxon>
        <taxon>Fungi</taxon>
        <taxon>Dikarya</taxon>
        <taxon>Basidiomycota</taxon>
        <taxon>Agaricomycotina</taxon>
        <taxon>Tremellomycetes</taxon>
        <taxon>Tremellales</taxon>
        <taxon>Cryptococcaceae</taxon>
        <taxon>Cryptococcus</taxon>
        <taxon>Cryptococcus gattii species complex</taxon>
    </lineage>
</organism>
<evidence type="ECO:0000313" key="3">
    <source>
        <dbReference type="Proteomes" id="UP000054399"/>
    </source>
</evidence>
<dbReference type="GeneID" id="91988501"/>